<dbReference type="Proteomes" id="UP001489897">
    <property type="component" value="Unassembled WGS sequence"/>
</dbReference>
<organism evidence="3 4">
    <name type="scientific">Paraburkholderia ferrariae</name>
    <dbReference type="NCBI Taxonomy" id="386056"/>
    <lineage>
        <taxon>Bacteria</taxon>
        <taxon>Pseudomonadati</taxon>
        <taxon>Pseudomonadota</taxon>
        <taxon>Betaproteobacteria</taxon>
        <taxon>Burkholderiales</taxon>
        <taxon>Burkholderiaceae</taxon>
        <taxon>Paraburkholderia</taxon>
    </lineage>
</organism>
<keyword evidence="4" id="KW-1185">Reference proteome</keyword>
<reference evidence="3 4" key="1">
    <citation type="submission" date="2024-01" db="EMBL/GenBank/DDBJ databases">
        <title>The diversity of rhizobia nodulating Mimosa spp. in eleven states of Brazil covering several biomes is determined by host plant, location, and edaphic factors.</title>
        <authorList>
            <person name="Rouws L."/>
            <person name="Barauna A."/>
            <person name="Beukes C."/>
            <person name="De Faria S.M."/>
            <person name="Gross E."/>
            <person name="Dos Reis Junior F.B."/>
            <person name="Simon M."/>
            <person name="Maluk M."/>
            <person name="Odee D.W."/>
            <person name="Kenicer G."/>
            <person name="Young J.P.W."/>
            <person name="Reis V.M."/>
            <person name="Zilli J."/>
            <person name="James E.K."/>
        </authorList>
    </citation>
    <scope>NUCLEOTIDE SEQUENCE [LARGE SCALE GENOMIC DNA]</scope>
    <source>
        <strain evidence="3 4">JPY167</strain>
    </source>
</reference>
<dbReference type="RefSeq" id="WP_342946498.1">
    <property type="nucleotide sequence ID" value="NZ_JAYMRV010000002.1"/>
</dbReference>
<dbReference type="Pfam" id="PF00106">
    <property type="entry name" value="adh_short"/>
    <property type="match status" value="1"/>
</dbReference>
<proteinExistence type="inferred from homology"/>
<dbReference type="Gene3D" id="3.40.50.720">
    <property type="entry name" value="NAD(P)-binding Rossmann-like Domain"/>
    <property type="match status" value="1"/>
</dbReference>
<accession>A0ABU9RMB4</accession>
<sequence>MTLHDRVAVLTGAGGGIGRALALSLARRGCHLALTDTNERALNMTAQMAGELGVRTSQHLLDVASRASVAAFPGEVVPVHGRVDLLINNAGAVVGGGCHPVRVVDLEWLMAVDLECAVTVTRAFLPLLRTRKQASVVNISSLFGFIAPSGEFACSASNFVVREYFTSWRRGPADPPLKVPVNQPDGIAPSIARNARGAPAVLQEIVQRICADMEKLLDMPPQIAAEFVMRGVGAERGRMLVDLDAILASCLERIMPVSYWRLPENSNPRQRDEQ</sequence>
<dbReference type="CDD" id="cd05233">
    <property type="entry name" value="SDR_c"/>
    <property type="match status" value="1"/>
</dbReference>
<comment type="similarity">
    <text evidence="1">Belongs to the short-chain dehydrogenases/reductases (SDR) family.</text>
</comment>
<evidence type="ECO:0000256" key="1">
    <source>
        <dbReference type="ARBA" id="ARBA00006484"/>
    </source>
</evidence>
<dbReference type="SUPFAM" id="SSF51735">
    <property type="entry name" value="NAD(P)-binding Rossmann-fold domains"/>
    <property type="match status" value="1"/>
</dbReference>
<dbReference type="PRINTS" id="PR00081">
    <property type="entry name" value="GDHRDH"/>
</dbReference>
<evidence type="ECO:0000313" key="3">
    <source>
        <dbReference type="EMBL" id="MEM5421175.1"/>
    </source>
</evidence>
<dbReference type="PANTHER" id="PTHR44196">
    <property type="entry name" value="DEHYDROGENASE/REDUCTASE SDR FAMILY MEMBER 7B"/>
    <property type="match status" value="1"/>
</dbReference>
<dbReference type="GO" id="GO:0016491">
    <property type="term" value="F:oxidoreductase activity"/>
    <property type="evidence" value="ECO:0007669"/>
    <property type="project" value="UniProtKB-KW"/>
</dbReference>
<dbReference type="InterPro" id="IPR002347">
    <property type="entry name" value="SDR_fam"/>
</dbReference>
<comment type="caution">
    <text evidence="3">The sequence shown here is derived from an EMBL/GenBank/DDBJ whole genome shotgun (WGS) entry which is preliminary data.</text>
</comment>
<protein>
    <submittedName>
        <fullName evidence="3">SDR family oxidoreductase</fullName>
        <ecNumber evidence="3">1.-.-.-</ecNumber>
    </submittedName>
</protein>
<dbReference type="PANTHER" id="PTHR44196:SF1">
    <property type="entry name" value="DEHYDROGENASE_REDUCTASE SDR FAMILY MEMBER 7B"/>
    <property type="match status" value="1"/>
</dbReference>
<dbReference type="InterPro" id="IPR036291">
    <property type="entry name" value="NAD(P)-bd_dom_sf"/>
</dbReference>
<dbReference type="EC" id="1.-.-.-" evidence="3"/>
<evidence type="ECO:0000256" key="2">
    <source>
        <dbReference type="ARBA" id="ARBA00023002"/>
    </source>
</evidence>
<name>A0ABU9RMB4_9BURK</name>
<dbReference type="EMBL" id="JAYMRV010000002">
    <property type="protein sequence ID" value="MEM5421175.1"/>
    <property type="molecule type" value="Genomic_DNA"/>
</dbReference>
<gene>
    <name evidence="3" type="ORF">VSR73_08875</name>
</gene>
<keyword evidence="2 3" id="KW-0560">Oxidoreductase</keyword>
<evidence type="ECO:0000313" key="4">
    <source>
        <dbReference type="Proteomes" id="UP001489897"/>
    </source>
</evidence>